<dbReference type="InterPro" id="IPR011335">
    <property type="entry name" value="Restrct_endonuc-II-like"/>
</dbReference>
<dbReference type="EMBL" id="AWFH01000045">
    <property type="protein sequence ID" value="KCZ59299.1"/>
    <property type="molecule type" value="Genomic_DNA"/>
</dbReference>
<dbReference type="PANTHER" id="PTHR38590">
    <property type="entry name" value="BLL0828 PROTEIN"/>
    <property type="match status" value="1"/>
</dbReference>
<accession>A0A059DZA9</accession>
<evidence type="ECO:0000259" key="1">
    <source>
        <dbReference type="Pfam" id="PF04480"/>
    </source>
</evidence>
<dbReference type="Pfam" id="PF04480">
    <property type="entry name" value="DUF559"/>
    <property type="match status" value="1"/>
</dbReference>
<dbReference type="AlphaFoldDB" id="A0A059DZA9"/>
<proteinExistence type="predicted"/>
<reference evidence="2 3" key="1">
    <citation type="journal article" date="2014" name="Antonie Van Leeuwenhoek">
        <title>Hyphomonas beringensis sp. nov. and Hyphomonas chukchiensis sp. nov., isolated from surface seawater of the Bering Sea and Chukchi Sea.</title>
        <authorList>
            <person name="Li C."/>
            <person name="Lai Q."/>
            <person name="Li G."/>
            <person name="Dong C."/>
            <person name="Wang J."/>
            <person name="Liao Y."/>
            <person name="Shao Z."/>
        </authorList>
    </citation>
    <scope>NUCLEOTIDE SEQUENCE [LARGE SCALE GENOMIC DNA]</scope>
    <source>
        <strain evidence="2 3">22II1-22F38</strain>
    </source>
</reference>
<dbReference type="PANTHER" id="PTHR38590:SF1">
    <property type="entry name" value="BLL0828 PROTEIN"/>
    <property type="match status" value="1"/>
</dbReference>
<comment type="caution">
    <text evidence="2">The sequence shown here is derived from an EMBL/GenBank/DDBJ whole genome shotgun (WGS) entry which is preliminary data.</text>
</comment>
<gene>
    <name evidence="2" type="ORF">HY36_08465</name>
</gene>
<dbReference type="eggNOG" id="COG2852">
    <property type="taxonomic scope" value="Bacteria"/>
</dbReference>
<evidence type="ECO:0000313" key="2">
    <source>
        <dbReference type="EMBL" id="KCZ59299.1"/>
    </source>
</evidence>
<dbReference type="SUPFAM" id="SSF52980">
    <property type="entry name" value="Restriction endonuclease-like"/>
    <property type="match status" value="1"/>
</dbReference>
<dbReference type="Gene3D" id="3.40.960.10">
    <property type="entry name" value="VSR Endonuclease"/>
    <property type="match status" value="1"/>
</dbReference>
<evidence type="ECO:0000313" key="3">
    <source>
        <dbReference type="Proteomes" id="UP000024547"/>
    </source>
</evidence>
<protein>
    <recommendedName>
        <fullName evidence="1">DUF559 domain-containing protein</fullName>
    </recommendedName>
</protein>
<dbReference type="InterPro" id="IPR007569">
    <property type="entry name" value="DUF559"/>
</dbReference>
<dbReference type="RefSeq" id="WP_035553942.1">
    <property type="nucleotide sequence ID" value="NZ_AWFH01000045.1"/>
</dbReference>
<dbReference type="STRING" id="1280948.HY36_08465"/>
<sequence length="123" mass="14599">MRDNEKLTIKQARRLRRTMTRAEVILWQHLRRRQLAGYRFRRQVPVGPFIADFACVDARLLVEVDGDTHSEDHQIAHDMRRTAFLQAKGWHVHRVWNNDVYDNLEGVLDGVLLQLRNQNVTEE</sequence>
<dbReference type="CDD" id="cd01038">
    <property type="entry name" value="Endonuclease_DUF559"/>
    <property type="match status" value="1"/>
</dbReference>
<dbReference type="Proteomes" id="UP000024547">
    <property type="component" value="Unassembled WGS sequence"/>
</dbReference>
<dbReference type="InterPro" id="IPR047216">
    <property type="entry name" value="Endonuclease_DUF559_bact"/>
</dbReference>
<dbReference type="OrthoDB" id="9798754at2"/>
<name>A0A059DZA9_9PROT</name>
<dbReference type="PATRIC" id="fig|1280948.3.peg.2808"/>
<keyword evidence="3" id="KW-1185">Reference proteome</keyword>
<organism evidence="2 3">
    <name type="scientific">Hyphomonas atlantica</name>
    <dbReference type="NCBI Taxonomy" id="1280948"/>
    <lineage>
        <taxon>Bacteria</taxon>
        <taxon>Pseudomonadati</taxon>
        <taxon>Pseudomonadota</taxon>
        <taxon>Alphaproteobacteria</taxon>
        <taxon>Hyphomonadales</taxon>
        <taxon>Hyphomonadaceae</taxon>
        <taxon>Hyphomonas</taxon>
    </lineage>
</organism>
<feature type="domain" description="DUF559" evidence="1">
    <location>
        <begin position="10"/>
        <end position="115"/>
    </location>
</feature>